<dbReference type="InterPro" id="IPR003812">
    <property type="entry name" value="Fido"/>
</dbReference>
<evidence type="ECO:0000313" key="3">
    <source>
        <dbReference type="Proteomes" id="UP000292858"/>
    </source>
</evidence>
<dbReference type="EMBL" id="SIJL01000010">
    <property type="protein sequence ID" value="TBH17610.1"/>
    <property type="molecule type" value="Genomic_DNA"/>
</dbReference>
<dbReference type="OrthoDB" id="9802752at2"/>
<dbReference type="GO" id="GO:0016301">
    <property type="term" value="F:kinase activity"/>
    <property type="evidence" value="ECO:0007669"/>
    <property type="project" value="InterPro"/>
</dbReference>
<dbReference type="InterPro" id="IPR006440">
    <property type="entry name" value="Doc"/>
</dbReference>
<dbReference type="InterPro" id="IPR036597">
    <property type="entry name" value="Fido-like_dom_sf"/>
</dbReference>
<dbReference type="Pfam" id="PF02661">
    <property type="entry name" value="Fic"/>
    <property type="match status" value="1"/>
</dbReference>
<dbReference type="Gene3D" id="1.20.120.1870">
    <property type="entry name" value="Fic/DOC protein, Fido domain"/>
    <property type="match status" value="1"/>
</dbReference>
<keyword evidence="3" id="KW-1185">Reference proteome</keyword>
<dbReference type="AlphaFoldDB" id="A0A4Q9AZK4"/>
<gene>
    <name evidence="2" type="ORF">ETP66_08485</name>
</gene>
<evidence type="ECO:0000259" key="1">
    <source>
        <dbReference type="PROSITE" id="PS51459"/>
    </source>
</evidence>
<dbReference type="RefSeq" id="WP_130842207.1">
    <property type="nucleotide sequence ID" value="NZ_SIJL01000010.1"/>
</dbReference>
<dbReference type="PROSITE" id="PS51459">
    <property type="entry name" value="FIDO"/>
    <property type="match status" value="1"/>
</dbReference>
<dbReference type="InterPro" id="IPR053737">
    <property type="entry name" value="Type_II_TA_Toxin"/>
</dbReference>
<dbReference type="PANTHER" id="PTHR39426:SF1">
    <property type="entry name" value="HOMOLOGY TO DEATH-ON-CURING PROTEIN OF PHAGE P1"/>
    <property type="match status" value="1"/>
</dbReference>
<feature type="domain" description="Fido" evidence="1">
    <location>
        <begin position="4"/>
        <end position="122"/>
    </location>
</feature>
<evidence type="ECO:0000313" key="2">
    <source>
        <dbReference type="EMBL" id="TBH17610.1"/>
    </source>
</evidence>
<protein>
    <submittedName>
        <fullName evidence="2">Type II toxin-antitoxin system death-on-curing family toxin</fullName>
    </submittedName>
</protein>
<sequence>MLKLPLSLVLAIHEDLLRRYGGSPGILDLGRLEAALERPWTGFAGQESFPTPWEKAAAYLVGIAKGHPFADGNKRTAFAVADIHLRLYGFRLTLSDEEAFTLVLEVAQCRQEVGGVAEAFRQHLDPPP</sequence>
<dbReference type="PANTHER" id="PTHR39426">
    <property type="entry name" value="HOMOLOGY TO DEATH-ON-CURING PROTEIN OF PHAGE P1"/>
    <property type="match status" value="1"/>
</dbReference>
<proteinExistence type="predicted"/>
<name>A0A4Q9AZK4_9DEIN</name>
<organism evidence="2 3">
    <name type="scientific">Thermus thermamylovorans</name>
    <dbReference type="NCBI Taxonomy" id="2509362"/>
    <lineage>
        <taxon>Bacteria</taxon>
        <taxon>Thermotogati</taxon>
        <taxon>Deinococcota</taxon>
        <taxon>Deinococci</taxon>
        <taxon>Thermales</taxon>
        <taxon>Thermaceae</taxon>
        <taxon>Thermus</taxon>
    </lineage>
</organism>
<accession>A0A4Q9AZK4</accession>
<dbReference type="Proteomes" id="UP000292858">
    <property type="component" value="Unassembled WGS sequence"/>
</dbReference>
<dbReference type="PIRSF" id="PIRSF018297">
    <property type="entry name" value="Doc"/>
    <property type="match status" value="1"/>
</dbReference>
<reference evidence="2 3" key="1">
    <citation type="submission" date="2019-02" db="EMBL/GenBank/DDBJ databases">
        <title>Thermus sp. a novel from hot spring.</title>
        <authorList>
            <person name="Zhao Z."/>
        </authorList>
    </citation>
    <scope>NUCLEOTIDE SEQUENCE [LARGE SCALE GENOMIC DNA]</scope>
    <source>
        <strain evidence="2 3">CFH 72773T</strain>
    </source>
</reference>
<dbReference type="NCBIfam" id="TIGR01550">
    <property type="entry name" value="DOC_P1"/>
    <property type="match status" value="1"/>
</dbReference>
<dbReference type="SUPFAM" id="SSF140931">
    <property type="entry name" value="Fic-like"/>
    <property type="match status" value="1"/>
</dbReference>
<comment type="caution">
    <text evidence="2">The sequence shown here is derived from an EMBL/GenBank/DDBJ whole genome shotgun (WGS) entry which is preliminary data.</text>
</comment>